<evidence type="ECO:0000313" key="2">
    <source>
        <dbReference type="Proteomes" id="UP000252139"/>
    </source>
</evidence>
<protein>
    <submittedName>
        <fullName evidence="1">Uncharacterized protein</fullName>
    </submittedName>
</protein>
<dbReference type="EMBL" id="PJQL01000035">
    <property type="protein sequence ID" value="RCI00892.1"/>
    <property type="molecule type" value="Genomic_DNA"/>
</dbReference>
<sequence length="77" mass="8410">MRNSNTTVSSDEEALGSKARKGGLGLKGLKVVTEDHIYHTDFAKLCNLLKDEIDHLLSKNCPTGIPVFGMHIGDKWG</sequence>
<dbReference type="OrthoDB" id="2281467at2759"/>
<accession>A0A367KGB8</accession>
<proteinExistence type="predicted"/>
<keyword evidence="2" id="KW-1185">Reference proteome</keyword>
<name>A0A367KGB8_RHIAZ</name>
<dbReference type="AlphaFoldDB" id="A0A367KGB8"/>
<comment type="caution">
    <text evidence="1">The sequence shown here is derived from an EMBL/GenBank/DDBJ whole genome shotgun (WGS) entry which is preliminary data.</text>
</comment>
<organism evidence="1 2">
    <name type="scientific">Rhizopus azygosporus</name>
    <name type="common">Rhizopus microsporus var. azygosporus</name>
    <dbReference type="NCBI Taxonomy" id="86630"/>
    <lineage>
        <taxon>Eukaryota</taxon>
        <taxon>Fungi</taxon>
        <taxon>Fungi incertae sedis</taxon>
        <taxon>Mucoromycota</taxon>
        <taxon>Mucoromycotina</taxon>
        <taxon>Mucoromycetes</taxon>
        <taxon>Mucorales</taxon>
        <taxon>Mucorineae</taxon>
        <taxon>Rhizopodaceae</taxon>
        <taxon>Rhizopus</taxon>
    </lineage>
</organism>
<dbReference type="Proteomes" id="UP000252139">
    <property type="component" value="Unassembled WGS sequence"/>
</dbReference>
<reference evidence="1 2" key="1">
    <citation type="journal article" date="2018" name="G3 (Bethesda)">
        <title>Phylogenetic and Phylogenomic Definition of Rhizopus Species.</title>
        <authorList>
            <person name="Gryganskyi A.P."/>
            <person name="Golan J."/>
            <person name="Dolatabadi S."/>
            <person name="Mondo S."/>
            <person name="Robb S."/>
            <person name="Idnurm A."/>
            <person name="Muszewska A."/>
            <person name="Steczkiewicz K."/>
            <person name="Masonjones S."/>
            <person name="Liao H.L."/>
            <person name="Gajdeczka M.T."/>
            <person name="Anike F."/>
            <person name="Vuek A."/>
            <person name="Anishchenko I.M."/>
            <person name="Voigt K."/>
            <person name="de Hoog G.S."/>
            <person name="Smith M.E."/>
            <person name="Heitman J."/>
            <person name="Vilgalys R."/>
            <person name="Stajich J.E."/>
        </authorList>
    </citation>
    <scope>NUCLEOTIDE SEQUENCE [LARGE SCALE GENOMIC DNA]</scope>
    <source>
        <strain evidence="1 2">CBS 357.93</strain>
    </source>
</reference>
<evidence type="ECO:0000313" key="1">
    <source>
        <dbReference type="EMBL" id="RCI00892.1"/>
    </source>
</evidence>
<gene>
    <name evidence="1" type="ORF">CU097_014872</name>
</gene>